<name>A0A9X7CEW4_BACCE</name>
<gene>
    <name evidence="1" type="ORF">CN980_03815</name>
</gene>
<protein>
    <submittedName>
        <fullName evidence="1">Uncharacterized protein</fullName>
    </submittedName>
</protein>
<proteinExistence type="predicted"/>
<dbReference type="AlphaFoldDB" id="A0A9X7CEW4"/>
<accession>A0A9X7CEW4</accession>
<organism evidence="1 2">
    <name type="scientific">Bacillus cereus</name>
    <dbReference type="NCBI Taxonomy" id="1396"/>
    <lineage>
        <taxon>Bacteria</taxon>
        <taxon>Bacillati</taxon>
        <taxon>Bacillota</taxon>
        <taxon>Bacilli</taxon>
        <taxon>Bacillales</taxon>
        <taxon>Bacillaceae</taxon>
        <taxon>Bacillus</taxon>
        <taxon>Bacillus cereus group</taxon>
    </lineage>
</organism>
<dbReference type="EMBL" id="NUIQ01000042">
    <property type="protein sequence ID" value="PGO80185.1"/>
    <property type="molecule type" value="Genomic_DNA"/>
</dbReference>
<evidence type="ECO:0000313" key="2">
    <source>
        <dbReference type="Proteomes" id="UP000223834"/>
    </source>
</evidence>
<evidence type="ECO:0000313" key="1">
    <source>
        <dbReference type="EMBL" id="PGO80185.1"/>
    </source>
</evidence>
<dbReference type="Proteomes" id="UP000223834">
    <property type="component" value="Unassembled WGS sequence"/>
</dbReference>
<comment type="caution">
    <text evidence="1">The sequence shown here is derived from an EMBL/GenBank/DDBJ whole genome shotgun (WGS) entry which is preliminary data.</text>
</comment>
<reference evidence="1 2" key="1">
    <citation type="submission" date="2017-09" db="EMBL/GenBank/DDBJ databases">
        <title>Large-scale bioinformatics analysis of Bacillus genomes uncovers conserved roles of natural products in bacterial physiology.</title>
        <authorList>
            <consortium name="Agbiome Team Llc"/>
            <person name="Bleich R.M."/>
            <person name="Grubbs K.J."/>
            <person name="Santa Maria K.C."/>
            <person name="Allen S.E."/>
            <person name="Farag S."/>
            <person name="Shank E.A."/>
            <person name="Bowers A."/>
        </authorList>
    </citation>
    <scope>NUCLEOTIDE SEQUENCE [LARGE SCALE GENOMIC DNA]</scope>
    <source>
        <strain evidence="1 2">AFS049141</strain>
    </source>
</reference>
<sequence>MFCFRFGLIQLQQLECSVASLLPTRQKAPLRQEFQRPLVLSKPLPLLV</sequence>